<protein>
    <submittedName>
        <fullName evidence="6">3',5'-cyclic AMP phosphodiesterase CpdA</fullName>
    </submittedName>
</protein>
<dbReference type="Proteomes" id="UP000199150">
    <property type="component" value="Unassembled WGS sequence"/>
</dbReference>
<evidence type="ECO:0000256" key="4">
    <source>
        <dbReference type="ARBA" id="ARBA00025742"/>
    </source>
</evidence>
<dbReference type="EMBL" id="FMTS01000002">
    <property type="protein sequence ID" value="SCW57778.1"/>
    <property type="molecule type" value="Genomic_DNA"/>
</dbReference>
<keyword evidence="7" id="KW-1185">Reference proteome</keyword>
<keyword evidence="3" id="KW-0408">Iron</keyword>
<dbReference type="GO" id="GO:0046872">
    <property type="term" value="F:metal ion binding"/>
    <property type="evidence" value="ECO:0007669"/>
    <property type="project" value="UniProtKB-KW"/>
</dbReference>
<dbReference type="AlphaFoldDB" id="A0A1G4RLV8"/>
<name>A0A1G4RLV8_9CAUL</name>
<gene>
    <name evidence="6" type="ORF">SAMN02927928_2053</name>
</gene>
<feature type="domain" description="Calcineurin-like phosphoesterase" evidence="5">
    <location>
        <begin position="1"/>
        <end position="191"/>
    </location>
</feature>
<dbReference type="STRING" id="260084.SAMN02927928_2053"/>
<sequence>MKIAHISDLHFGAHDPAVLEALVAHLIEAGPHLVIASGDITQSATEAEFAAARAFFDALPMEVFVIPGNHDLPGLDLTRFLNPFGRYKRHLIDELNPELAAGPVHIKGINTARRILPHWNWANGAVSAKQRREIARTFEAATAPWRILVLHHPLMSPKEFPLDVAVFNKRPLLETISEQRIDIVLAGHQHHAYIETRQEEAHKTLFVSASTGMSTRLRRQPQGFNLLEFTDTTLRIDQLRYADGRFTTFEALSHTKSHTKPAASG</sequence>
<dbReference type="SUPFAM" id="SSF56300">
    <property type="entry name" value="Metallo-dependent phosphatases"/>
    <property type="match status" value="1"/>
</dbReference>
<evidence type="ECO:0000313" key="6">
    <source>
        <dbReference type="EMBL" id="SCW57778.1"/>
    </source>
</evidence>
<reference evidence="7" key="1">
    <citation type="submission" date="2016-10" db="EMBL/GenBank/DDBJ databases">
        <authorList>
            <person name="Varghese N."/>
            <person name="Submissions S."/>
        </authorList>
    </citation>
    <scope>NUCLEOTIDE SEQUENCE [LARGE SCALE GENOMIC DNA]</scope>
    <source>
        <strain evidence="7">CGMCC 1.3431</strain>
    </source>
</reference>
<dbReference type="GO" id="GO:0016787">
    <property type="term" value="F:hydrolase activity"/>
    <property type="evidence" value="ECO:0007669"/>
    <property type="project" value="UniProtKB-KW"/>
</dbReference>
<evidence type="ECO:0000256" key="1">
    <source>
        <dbReference type="ARBA" id="ARBA00022723"/>
    </source>
</evidence>
<dbReference type="Gene3D" id="3.60.21.10">
    <property type="match status" value="1"/>
</dbReference>
<keyword evidence="1" id="KW-0479">Metal-binding</keyword>
<dbReference type="InterPro" id="IPR029052">
    <property type="entry name" value="Metallo-depent_PP-like"/>
</dbReference>
<accession>A0A1G4RLV8</accession>
<dbReference type="PANTHER" id="PTHR42988:SF2">
    <property type="entry name" value="CYCLIC NUCLEOTIDE PHOSPHODIESTERASE CBUA0032-RELATED"/>
    <property type="match status" value="1"/>
</dbReference>
<evidence type="ECO:0000259" key="5">
    <source>
        <dbReference type="Pfam" id="PF00149"/>
    </source>
</evidence>
<dbReference type="OrthoDB" id="651281at2"/>
<evidence type="ECO:0000256" key="3">
    <source>
        <dbReference type="ARBA" id="ARBA00023004"/>
    </source>
</evidence>
<keyword evidence="2" id="KW-0378">Hydrolase</keyword>
<evidence type="ECO:0000256" key="2">
    <source>
        <dbReference type="ARBA" id="ARBA00022801"/>
    </source>
</evidence>
<dbReference type="Pfam" id="PF00149">
    <property type="entry name" value="Metallophos"/>
    <property type="match status" value="1"/>
</dbReference>
<dbReference type="InterPro" id="IPR004843">
    <property type="entry name" value="Calcineurin-like_PHP"/>
</dbReference>
<comment type="similarity">
    <text evidence="4">Belongs to the cyclic nucleotide phosphodiesterase class-III family.</text>
</comment>
<dbReference type="PANTHER" id="PTHR42988">
    <property type="entry name" value="PHOSPHOHYDROLASE"/>
    <property type="match status" value="1"/>
</dbReference>
<dbReference type="RefSeq" id="WP_090647220.1">
    <property type="nucleotide sequence ID" value="NZ_CBCRYE010000006.1"/>
</dbReference>
<evidence type="ECO:0000313" key="7">
    <source>
        <dbReference type="Proteomes" id="UP000199150"/>
    </source>
</evidence>
<proteinExistence type="inferred from homology"/>
<dbReference type="InterPro" id="IPR050884">
    <property type="entry name" value="CNP_phosphodiesterase-III"/>
</dbReference>
<organism evidence="6 7">
    <name type="scientific">Asticcacaulis taihuensis</name>
    <dbReference type="NCBI Taxonomy" id="260084"/>
    <lineage>
        <taxon>Bacteria</taxon>
        <taxon>Pseudomonadati</taxon>
        <taxon>Pseudomonadota</taxon>
        <taxon>Alphaproteobacteria</taxon>
        <taxon>Caulobacterales</taxon>
        <taxon>Caulobacteraceae</taxon>
        <taxon>Asticcacaulis</taxon>
    </lineage>
</organism>